<dbReference type="RefSeq" id="WP_007341708.1">
    <property type="nucleotide sequence ID" value="NZ_GL878494.1"/>
</dbReference>
<comment type="caution">
    <text evidence="1">The sequence shown here is derived from an EMBL/GenBank/DDBJ whole genome shotgun (WGS) entry which is preliminary data.</text>
</comment>
<keyword evidence="2" id="KW-1185">Reference proteome</keyword>
<accession>F2BAJ3</accession>
<dbReference type="EMBL" id="AFAY01000012">
    <property type="protein sequence ID" value="EGF11580.1"/>
    <property type="molecule type" value="Genomic_DNA"/>
</dbReference>
<evidence type="ECO:0000313" key="2">
    <source>
        <dbReference type="Proteomes" id="UP000004105"/>
    </source>
</evidence>
<evidence type="ECO:0000313" key="1">
    <source>
        <dbReference type="EMBL" id="EGF11580.1"/>
    </source>
</evidence>
<reference evidence="1 2" key="1">
    <citation type="submission" date="2011-02" db="EMBL/GenBank/DDBJ databases">
        <authorList>
            <person name="Muzny D."/>
            <person name="Qin X."/>
            <person name="Deng J."/>
            <person name="Jiang H."/>
            <person name="Liu Y."/>
            <person name="Qu J."/>
            <person name="Song X.-Z."/>
            <person name="Zhang L."/>
            <person name="Thornton R."/>
            <person name="Coyle M."/>
            <person name="Francisco L."/>
            <person name="Jackson L."/>
            <person name="Javaid M."/>
            <person name="Korchina V."/>
            <person name="Kovar C."/>
            <person name="Mata R."/>
            <person name="Mathew T."/>
            <person name="Ngo R."/>
            <person name="Nguyen L."/>
            <person name="Nguyen N."/>
            <person name="Okwuonu G."/>
            <person name="Ongeri F."/>
            <person name="Pham C."/>
            <person name="Simmons D."/>
            <person name="Wilczek-Boney K."/>
            <person name="Hale W."/>
            <person name="Jakkamsetti A."/>
            <person name="Pham P."/>
            <person name="Ruth R."/>
            <person name="San Lucas F."/>
            <person name="Warren J."/>
            <person name="Zhang J."/>
            <person name="Zhao Z."/>
            <person name="Zhou C."/>
            <person name="Zhu D."/>
            <person name="Lee S."/>
            <person name="Bess C."/>
            <person name="Blankenburg K."/>
            <person name="Forbes L."/>
            <person name="Fu Q."/>
            <person name="Gubbala S."/>
            <person name="Hirani K."/>
            <person name="Jayaseelan J.C."/>
            <person name="Lara F."/>
            <person name="Munidasa M."/>
            <person name="Palculict T."/>
            <person name="Patil S."/>
            <person name="Pu L.-L."/>
            <person name="Saada N."/>
            <person name="Tang L."/>
            <person name="Weissenberger G."/>
            <person name="Zhu Y."/>
            <person name="Hemphill L."/>
            <person name="Shang Y."/>
            <person name="Youmans B."/>
            <person name="Ayvaz T."/>
            <person name="Ross M."/>
            <person name="Santibanez J."/>
            <person name="Aqrawi P."/>
            <person name="Gross S."/>
            <person name="Joshi V."/>
            <person name="Fowler G."/>
            <person name="Nazareth L."/>
            <person name="Reid J."/>
            <person name="Worley K."/>
            <person name="Petrosino J."/>
            <person name="Highlander S."/>
            <person name="Gibbs R."/>
        </authorList>
    </citation>
    <scope>NUCLEOTIDE SEQUENCE [LARGE SCALE GENOMIC DNA]</scope>
    <source>
        <strain evidence="1 2">ATCC BAA-1200</strain>
    </source>
</reference>
<organism evidence="1 2">
    <name type="scientific">Neisseria bacilliformis ATCC BAA-1200</name>
    <dbReference type="NCBI Taxonomy" id="888742"/>
    <lineage>
        <taxon>Bacteria</taxon>
        <taxon>Pseudomonadati</taxon>
        <taxon>Pseudomonadota</taxon>
        <taxon>Betaproteobacteria</taxon>
        <taxon>Neisseriales</taxon>
        <taxon>Neisseriaceae</taxon>
        <taxon>Neisseria</taxon>
    </lineage>
</organism>
<dbReference type="HOGENOM" id="CLU_3292857_0_0_4"/>
<dbReference type="AlphaFoldDB" id="F2BAJ3"/>
<name>F2BAJ3_9NEIS</name>
<sequence>MEPSENRFSDGLNAECATPCKQNPAAAMPFQTASKPAEAV</sequence>
<proteinExistence type="predicted"/>
<gene>
    <name evidence="1" type="ORF">HMPREF9123_0696</name>
</gene>
<protein>
    <submittedName>
        <fullName evidence="1">Uncharacterized protein</fullName>
    </submittedName>
</protein>
<dbReference type="Proteomes" id="UP000004105">
    <property type="component" value="Unassembled WGS sequence"/>
</dbReference>